<keyword evidence="9 13" id="KW-0460">Magnesium</keyword>
<gene>
    <name evidence="16" type="primary">pyk</name>
    <name evidence="16" type="ORF">ENW83_02475</name>
</gene>
<evidence type="ECO:0000256" key="8">
    <source>
        <dbReference type="ARBA" id="ARBA00022840"/>
    </source>
</evidence>
<organism evidence="16">
    <name type="scientific">Fervidicoccus fontis</name>
    <dbReference type="NCBI Taxonomy" id="683846"/>
    <lineage>
        <taxon>Archaea</taxon>
        <taxon>Thermoproteota</taxon>
        <taxon>Thermoprotei</taxon>
        <taxon>Fervidicoccales</taxon>
        <taxon>Fervidicoccaceae</taxon>
        <taxon>Fervidicoccus</taxon>
    </lineage>
</organism>
<keyword evidence="10 13" id="KW-0324">Glycolysis</keyword>
<keyword evidence="7 13" id="KW-0418">Kinase</keyword>
<comment type="similarity">
    <text evidence="2 13">Belongs to the pyruvate kinase family.</text>
</comment>
<accession>A0A7J3SLJ7</accession>
<reference evidence="16" key="1">
    <citation type="journal article" date="2020" name="mSystems">
        <title>Genome- and Community-Level Interaction Insights into Carbon Utilization and Element Cycling Functions of Hydrothermarchaeota in Hydrothermal Sediment.</title>
        <authorList>
            <person name="Zhou Z."/>
            <person name="Liu Y."/>
            <person name="Xu W."/>
            <person name="Pan J."/>
            <person name="Luo Z.H."/>
            <person name="Li M."/>
        </authorList>
    </citation>
    <scope>NUCLEOTIDE SEQUENCE [LARGE SCALE GENOMIC DNA]</scope>
    <source>
        <strain evidence="16">SpSt-885</strain>
    </source>
</reference>
<evidence type="ECO:0000256" key="3">
    <source>
        <dbReference type="ARBA" id="ARBA00012142"/>
    </source>
</evidence>
<dbReference type="EC" id="2.7.1.40" evidence="3 12"/>
<evidence type="ECO:0000256" key="5">
    <source>
        <dbReference type="ARBA" id="ARBA00022723"/>
    </source>
</evidence>
<dbReference type="SUPFAM" id="SSF50800">
    <property type="entry name" value="PK beta-barrel domain-like"/>
    <property type="match status" value="1"/>
</dbReference>
<evidence type="ECO:0000259" key="14">
    <source>
        <dbReference type="Pfam" id="PF00224"/>
    </source>
</evidence>
<dbReference type="Pfam" id="PF00224">
    <property type="entry name" value="PK"/>
    <property type="match status" value="1"/>
</dbReference>
<dbReference type="Gene3D" id="3.20.20.60">
    <property type="entry name" value="Phosphoenolpyruvate-binding domains"/>
    <property type="match status" value="1"/>
</dbReference>
<dbReference type="InterPro" id="IPR015813">
    <property type="entry name" value="Pyrv/PenolPyrv_kinase-like_dom"/>
</dbReference>
<evidence type="ECO:0000256" key="7">
    <source>
        <dbReference type="ARBA" id="ARBA00022777"/>
    </source>
</evidence>
<keyword evidence="5" id="KW-0479">Metal-binding</keyword>
<dbReference type="SUPFAM" id="SSF51621">
    <property type="entry name" value="Phosphoenolpyruvate/pyruvate domain"/>
    <property type="match status" value="1"/>
</dbReference>
<dbReference type="Gene3D" id="2.40.33.10">
    <property type="entry name" value="PK beta-barrel domain-like"/>
    <property type="match status" value="1"/>
</dbReference>
<dbReference type="UniPathway" id="UPA00109">
    <property type="reaction ID" value="UER00188"/>
</dbReference>
<evidence type="ECO:0000256" key="6">
    <source>
        <dbReference type="ARBA" id="ARBA00022741"/>
    </source>
</evidence>
<dbReference type="InterPro" id="IPR015806">
    <property type="entry name" value="Pyrv_Knase_insert_dom_sf"/>
</dbReference>
<dbReference type="InterPro" id="IPR015795">
    <property type="entry name" value="Pyrv_Knase_C"/>
</dbReference>
<dbReference type="Pfam" id="PF02887">
    <property type="entry name" value="PK_C"/>
    <property type="match status" value="1"/>
</dbReference>
<evidence type="ECO:0000313" key="16">
    <source>
        <dbReference type="EMBL" id="HGZ60058.1"/>
    </source>
</evidence>
<feature type="domain" description="Pyruvate kinase barrel" evidence="14">
    <location>
        <begin position="7"/>
        <end position="326"/>
    </location>
</feature>
<evidence type="ECO:0000256" key="10">
    <source>
        <dbReference type="ARBA" id="ARBA00023152"/>
    </source>
</evidence>
<evidence type="ECO:0000256" key="4">
    <source>
        <dbReference type="ARBA" id="ARBA00022679"/>
    </source>
</evidence>
<evidence type="ECO:0000256" key="13">
    <source>
        <dbReference type="RuleBase" id="RU000504"/>
    </source>
</evidence>
<dbReference type="NCBIfam" id="TIGR01064">
    <property type="entry name" value="pyruv_kin"/>
    <property type="match status" value="1"/>
</dbReference>
<keyword evidence="4 13" id="KW-0808">Transferase</keyword>
<keyword evidence="11 16" id="KW-0670">Pyruvate</keyword>
<keyword evidence="6" id="KW-0547">Nucleotide-binding</keyword>
<dbReference type="PRINTS" id="PR01050">
    <property type="entry name" value="PYRUVTKNASE"/>
</dbReference>
<evidence type="ECO:0000259" key="15">
    <source>
        <dbReference type="Pfam" id="PF02887"/>
    </source>
</evidence>
<evidence type="ECO:0000256" key="2">
    <source>
        <dbReference type="ARBA" id="ARBA00008663"/>
    </source>
</evidence>
<dbReference type="PANTHER" id="PTHR11817">
    <property type="entry name" value="PYRUVATE KINASE"/>
    <property type="match status" value="1"/>
</dbReference>
<keyword evidence="8" id="KW-0067">ATP-binding</keyword>
<dbReference type="GO" id="GO:0005524">
    <property type="term" value="F:ATP binding"/>
    <property type="evidence" value="ECO:0007669"/>
    <property type="project" value="UniProtKB-KW"/>
</dbReference>
<dbReference type="InterPro" id="IPR036918">
    <property type="entry name" value="Pyrv_Knase_C_sf"/>
</dbReference>
<evidence type="ECO:0000256" key="1">
    <source>
        <dbReference type="ARBA" id="ARBA00004997"/>
    </source>
</evidence>
<evidence type="ECO:0000256" key="11">
    <source>
        <dbReference type="ARBA" id="ARBA00023317"/>
    </source>
</evidence>
<dbReference type="EMBL" id="DTLS01000069">
    <property type="protein sequence ID" value="HGZ60058.1"/>
    <property type="molecule type" value="Genomic_DNA"/>
</dbReference>
<dbReference type="AlphaFoldDB" id="A0A7J3SLJ7"/>
<dbReference type="InterPro" id="IPR011037">
    <property type="entry name" value="Pyrv_Knase-like_insert_dom_sf"/>
</dbReference>
<comment type="catalytic activity">
    <reaction evidence="13">
        <text>pyruvate + ATP = phosphoenolpyruvate + ADP + H(+)</text>
        <dbReference type="Rhea" id="RHEA:18157"/>
        <dbReference type="ChEBI" id="CHEBI:15361"/>
        <dbReference type="ChEBI" id="CHEBI:15378"/>
        <dbReference type="ChEBI" id="CHEBI:30616"/>
        <dbReference type="ChEBI" id="CHEBI:58702"/>
        <dbReference type="ChEBI" id="CHEBI:456216"/>
        <dbReference type="EC" id="2.7.1.40"/>
    </reaction>
</comment>
<dbReference type="InterPro" id="IPR001697">
    <property type="entry name" value="Pyr_Knase"/>
</dbReference>
<dbReference type="InterPro" id="IPR040442">
    <property type="entry name" value="Pyrv_kinase-like_dom_sf"/>
</dbReference>
<comment type="caution">
    <text evidence="16">The sequence shown here is derived from an EMBL/GenBank/DDBJ whole genome shotgun (WGS) entry which is preliminary data.</text>
</comment>
<dbReference type="GO" id="GO:0016301">
    <property type="term" value="F:kinase activity"/>
    <property type="evidence" value="ECO:0007669"/>
    <property type="project" value="UniProtKB-KW"/>
</dbReference>
<name>A0A7J3SLJ7_9CREN</name>
<evidence type="ECO:0000256" key="9">
    <source>
        <dbReference type="ARBA" id="ARBA00022842"/>
    </source>
</evidence>
<dbReference type="SUPFAM" id="SSF52935">
    <property type="entry name" value="PK C-terminal domain-like"/>
    <property type="match status" value="1"/>
</dbReference>
<dbReference type="GO" id="GO:0004743">
    <property type="term" value="F:pyruvate kinase activity"/>
    <property type="evidence" value="ECO:0007669"/>
    <property type="project" value="UniProtKB-UniRule"/>
</dbReference>
<dbReference type="GO" id="GO:0000287">
    <property type="term" value="F:magnesium ion binding"/>
    <property type="evidence" value="ECO:0007669"/>
    <property type="project" value="UniProtKB-UniRule"/>
</dbReference>
<protein>
    <recommendedName>
        <fullName evidence="3 12">Pyruvate kinase</fullName>
        <ecNumber evidence="3 12">2.7.1.40</ecNumber>
    </recommendedName>
</protein>
<dbReference type="InterPro" id="IPR015793">
    <property type="entry name" value="Pyrv_Knase_brl"/>
</dbReference>
<sequence>MSILRENVKTIVTMGPSTGSKEVVKALAEAGTDGFRINFSHGSKEIWSEYVNYITDAERELGKPLSLIGDLQGPNPRIGDILIGEINFVPGEKIHFTFGTMSKNKEIPVPYREFFDIVKPGDTILMSDGAISLKILSVDEGEAVAAAETSGTISSRKSFAIKGKKLYLPYVTSRDIECLKFAASYNFSHIMASIVENQGNIAELREITSKLFRDPPEIYSKIETEEGYNNLEKIINVSDGIVVARGDLGSHFPMEILPKVQKEIIRNSRKLGKPVVVATQLLSSMIESTTPTRSEVVDIYNAVLEGADALMLTNETAVGKHPVEAVSWLKKISKEAITIYKEDKALLEDSLFHRFAFGLTSLSESLRAKILVYTKSGLTGKIISAYRPEKGFFAGVPNVNIARKLALYWGASPAVIEAQSYDDGLLKLRELLRTDGIIKNGDILIETFRFKEGEMHSLRIFYVR</sequence>
<comment type="pathway">
    <text evidence="1 13">Carbohydrate degradation; glycolysis; pyruvate from D-glyceraldehyde 3-phosphate: step 5/5.</text>
</comment>
<feature type="domain" description="Pyruvate kinase C-terminal" evidence="15">
    <location>
        <begin position="365"/>
        <end position="453"/>
    </location>
</feature>
<dbReference type="Gene3D" id="3.40.1380.20">
    <property type="entry name" value="Pyruvate kinase, C-terminal domain"/>
    <property type="match status" value="1"/>
</dbReference>
<evidence type="ECO:0000256" key="12">
    <source>
        <dbReference type="NCBIfam" id="TIGR01064"/>
    </source>
</evidence>
<proteinExistence type="inferred from homology"/>
<dbReference type="GO" id="GO:0030955">
    <property type="term" value="F:potassium ion binding"/>
    <property type="evidence" value="ECO:0007669"/>
    <property type="project" value="UniProtKB-UniRule"/>
</dbReference>